<comment type="caution">
    <text evidence="6">The sequence shown here is derived from an EMBL/GenBank/DDBJ whole genome shotgun (WGS) entry which is preliminary data.</text>
</comment>
<feature type="compositionally biased region" description="Acidic residues" evidence="4">
    <location>
        <begin position="62"/>
        <end position="72"/>
    </location>
</feature>
<feature type="region of interest" description="Disordered" evidence="4">
    <location>
        <begin position="1"/>
        <end position="72"/>
    </location>
</feature>
<proteinExistence type="inferred from homology"/>
<dbReference type="EMBL" id="JARO02008537">
    <property type="protein sequence ID" value="KPP62594.1"/>
    <property type="molecule type" value="Genomic_DNA"/>
</dbReference>
<dbReference type="AlphaFoldDB" id="A0A0P7UT41"/>
<dbReference type="PANTHER" id="PTHR23288">
    <property type="entry name" value="OCCLUDIN AND RNA POLYMERASE II ELONGATION FACTOR ELL"/>
    <property type="match status" value="1"/>
</dbReference>
<dbReference type="GO" id="GO:0031410">
    <property type="term" value="C:cytoplasmic vesicle"/>
    <property type="evidence" value="ECO:0007669"/>
    <property type="project" value="TreeGrafter"/>
</dbReference>
<evidence type="ECO:0000313" key="6">
    <source>
        <dbReference type="EMBL" id="KPP62594.1"/>
    </source>
</evidence>
<keyword evidence="3" id="KW-0175">Coiled coil</keyword>
<dbReference type="PANTHER" id="PTHR23288:SF4">
    <property type="entry name" value="OCCLUDIN"/>
    <property type="match status" value="1"/>
</dbReference>
<reference evidence="6 7" key="1">
    <citation type="submission" date="2015-08" db="EMBL/GenBank/DDBJ databases">
        <title>The genome of the Asian arowana (Scleropages formosus).</title>
        <authorList>
            <person name="Tan M.H."/>
            <person name="Gan H.M."/>
            <person name="Croft L.J."/>
            <person name="Austin C.M."/>
        </authorList>
    </citation>
    <scope>NUCLEOTIDE SEQUENCE [LARGE SCALE GENOMIC DNA]</scope>
    <source>
        <strain evidence="6">Aro1</strain>
    </source>
</reference>
<dbReference type="SUPFAM" id="SSF144292">
    <property type="entry name" value="occludin/ELL-like"/>
    <property type="match status" value="1"/>
</dbReference>
<protein>
    <recommendedName>
        <fullName evidence="5">OCEL domain-containing protein</fullName>
    </recommendedName>
</protein>
<dbReference type="GO" id="GO:0016324">
    <property type="term" value="C:apical plasma membrane"/>
    <property type="evidence" value="ECO:0007669"/>
    <property type="project" value="TreeGrafter"/>
</dbReference>
<evidence type="ECO:0000256" key="4">
    <source>
        <dbReference type="SAM" id="MobiDB-lite"/>
    </source>
</evidence>
<evidence type="ECO:0000259" key="5">
    <source>
        <dbReference type="PROSITE" id="PS51980"/>
    </source>
</evidence>
<comment type="similarity">
    <text evidence="1 2">Belongs to the ELL/occludin family.</text>
</comment>
<sequence>MSSPRSCRSRPEPPADSAVLQSAGDGGAAPDSSGSEIASSVAKPPKRRPARPPRVGGYETAESGDELEEDDFENGETVLRFLWPVAWREWPEMYSPVGRTAVCAYKPQKSLCFSSEFPPIRDEEERQDYKREFDREHHEYKSLQAEMDEVNGKLSELDRRLDDLEEDSPEFLDAVDEYNRLKDVKRSADYQSKKRRCKYLKAKLSHIKKMVGNFDRRA</sequence>
<dbReference type="PROSITE" id="PS51980">
    <property type="entry name" value="OCEL"/>
    <property type="match status" value="1"/>
</dbReference>
<dbReference type="Gene3D" id="6.10.140.340">
    <property type="match status" value="1"/>
</dbReference>
<dbReference type="InterPro" id="IPR031176">
    <property type="entry name" value="ELL/occludin"/>
</dbReference>
<dbReference type="GO" id="GO:0005923">
    <property type="term" value="C:bicellular tight junction"/>
    <property type="evidence" value="ECO:0007669"/>
    <property type="project" value="TreeGrafter"/>
</dbReference>
<dbReference type="Proteomes" id="UP000034805">
    <property type="component" value="Unassembled WGS sequence"/>
</dbReference>
<evidence type="ECO:0000256" key="3">
    <source>
        <dbReference type="SAM" id="Coils"/>
    </source>
</evidence>
<accession>A0A0P7UT41</accession>
<evidence type="ECO:0000313" key="7">
    <source>
        <dbReference type="Proteomes" id="UP000034805"/>
    </source>
</evidence>
<organism evidence="6 7">
    <name type="scientific">Scleropages formosus</name>
    <name type="common">Asian bonytongue</name>
    <name type="synonym">Osteoglossum formosum</name>
    <dbReference type="NCBI Taxonomy" id="113540"/>
    <lineage>
        <taxon>Eukaryota</taxon>
        <taxon>Metazoa</taxon>
        <taxon>Chordata</taxon>
        <taxon>Craniata</taxon>
        <taxon>Vertebrata</taxon>
        <taxon>Euteleostomi</taxon>
        <taxon>Actinopterygii</taxon>
        <taxon>Neopterygii</taxon>
        <taxon>Teleostei</taxon>
        <taxon>Osteoglossocephala</taxon>
        <taxon>Osteoglossomorpha</taxon>
        <taxon>Osteoglossiformes</taxon>
        <taxon>Osteoglossidae</taxon>
        <taxon>Scleropages</taxon>
    </lineage>
</organism>
<dbReference type="GO" id="GO:0070830">
    <property type="term" value="P:bicellular tight junction assembly"/>
    <property type="evidence" value="ECO:0007669"/>
    <property type="project" value="TreeGrafter"/>
</dbReference>
<feature type="domain" description="OCEL" evidence="5">
    <location>
        <begin position="111"/>
        <end position="218"/>
    </location>
</feature>
<feature type="coiled-coil region" evidence="3">
    <location>
        <begin position="126"/>
        <end position="167"/>
    </location>
</feature>
<gene>
    <name evidence="6" type="ORF">Z043_119214</name>
</gene>
<dbReference type="Pfam" id="PF07303">
    <property type="entry name" value="Occludin_ELL"/>
    <property type="match status" value="1"/>
</dbReference>
<dbReference type="InterPro" id="IPR010844">
    <property type="entry name" value="Occludin_ELL"/>
</dbReference>
<evidence type="ECO:0000256" key="2">
    <source>
        <dbReference type="PROSITE-ProRule" id="PRU01324"/>
    </source>
</evidence>
<name>A0A0P7UT41_SCLFO</name>
<evidence type="ECO:0000256" key="1">
    <source>
        <dbReference type="ARBA" id="ARBA00009171"/>
    </source>
</evidence>